<comment type="similarity">
    <text evidence="2">Belongs to the SLC43A transporter (TC 2.A.1.44) family.</text>
</comment>
<evidence type="ECO:0000256" key="4">
    <source>
        <dbReference type="ARBA" id="ARBA00022692"/>
    </source>
</evidence>
<feature type="compositionally biased region" description="Low complexity" evidence="7">
    <location>
        <begin position="80"/>
        <end position="92"/>
    </location>
</feature>
<evidence type="ECO:0000256" key="2">
    <source>
        <dbReference type="ARBA" id="ARBA00006595"/>
    </source>
</evidence>
<feature type="transmembrane region" description="Helical" evidence="8">
    <location>
        <begin position="136"/>
        <end position="156"/>
    </location>
</feature>
<feature type="region of interest" description="Disordered" evidence="7">
    <location>
        <begin position="68"/>
        <end position="111"/>
    </location>
</feature>
<evidence type="ECO:0000256" key="5">
    <source>
        <dbReference type="ARBA" id="ARBA00022989"/>
    </source>
</evidence>
<name>A0A1Q5UAH7_9EURO</name>
<keyword evidence="4 8" id="KW-0812">Transmembrane</keyword>
<feature type="region of interest" description="Disordered" evidence="7">
    <location>
        <begin position="19"/>
        <end position="44"/>
    </location>
</feature>
<organism evidence="9 10">
    <name type="scientific">Penicillium subrubescens</name>
    <dbReference type="NCBI Taxonomy" id="1316194"/>
    <lineage>
        <taxon>Eukaryota</taxon>
        <taxon>Fungi</taxon>
        <taxon>Dikarya</taxon>
        <taxon>Ascomycota</taxon>
        <taxon>Pezizomycotina</taxon>
        <taxon>Eurotiomycetes</taxon>
        <taxon>Eurotiomycetidae</taxon>
        <taxon>Eurotiales</taxon>
        <taxon>Aspergillaceae</taxon>
        <taxon>Penicillium</taxon>
    </lineage>
</organism>
<evidence type="ECO:0000256" key="8">
    <source>
        <dbReference type="SAM" id="Phobius"/>
    </source>
</evidence>
<evidence type="ECO:0000313" key="9">
    <source>
        <dbReference type="EMBL" id="OKP09467.1"/>
    </source>
</evidence>
<comment type="caution">
    <text evidence="9">The sequence shown here is derived from an EMBL/GenBank/DDBJ whole genome shotgun (WGS) entry which is preliminary data.</text>
</comment>
<dbReference type="InterPro" id="IPR052599">
    <property type="entry name" value="SLC43A_AATransporter"/>
</dbReference>
<feature type="transmembrane region" description="Helical" evidence="8">
    <location>
        <begin position="542"/>
        <end position="560"/>
    </location>
</feature>
<gene>
    <name evidence="9" type="ORF">PENSUB_5203</name>
</gene>
<dbReference type="Proteomes" id="UP000186955">
    <property type="component" value="Unassembled WGS sequence"/>
</dbReference>
<comment type="subcellular location">
    <subcellularLocation>
        <location evidence="1">Membrane</location>
        <topology evidence="1">Multi-pass membrane protein</topology>
    </subcellularLocation>
</comment>
<reference evidence="9 10" key="1">
    <citation type="submission" date="2016-10" db="EMBL/GenBank/DDBJ databases">
        <title>Genome sequence of the ascomycete fungus Penicillium subrubescens.</title>
        <authorList>
            <person name="De Vries R.P."/>
            <person name="Peng M."/>
            <person name="Dilokpimol A."/>
            <person name="Hilden K."/>
            <person name="Makela M.R."/>
            <person name="Grigoriev I."/>
            <person name="Riley R."/>
            <person name="Granchi Z."/>
        </authorList>
    </citation>
    <scope>NUCLEOTIDE SEQUENCE [LARGE SCALE GENOMIC DNA]</scope>
    <source>
        <strain evidence="9 10">CBS 132785</strain>
    </source>
</reference>
<feature type="region of interest" description="Disordered" evidence="7">
    <location>
        <begin position="413"/>
        <end position="453"/>
    </location>
</feature>
<dbReference type="GO" id="GO:0022857">
    <property type="term" value="F:transmembrane transporter activity"/>
    <property type="evidence" value="ECO:0007669"/>
    <property type="project" value="InterPro"/>
</dbReference>
<feature type="transmembrane region" description="Helical" evidence="8">
    <location>
        <begin position="636"/>
        <end position="655"/>
    </location>
</feature>
<feature type="transmembrane region" description="Helical" evidence="8">
    <location>
        <begin position="218"/>
        <end position="240"/>
    </location>
</feature>
<dbReference type="InterPro" id="IPR036259">
    <property type="entry name" value="MFS_trans_sf"/>
</dbReference>
<evidence type="ECO:0000256" key="3">
    <source>
        <dbReference type="ARBA" id="ARBA00022448"/>
    </source>
</evidence>
<dbReference type="Gene3D" id="1.20.1250.20">
    <property type="entry name" value="MFS general substrate transporter like domains"/>
    <property type="match status" value="1"/>
</dbReference>
<keyword evidence="3" id="KW-0813">Transport</keyword>
<dbReference type="GO" id="GO:0000329">
    <property type="term" value="C:fungal-type vacuole membrane"/>
    <property type="evidence" value="ECO:0007669"/>
    <property type="project" value="TreeGrafter"/>
</dbReference>
<dbReference type="PANTHER" id="PTHR20772">
    <property type="entry name" value="PROTEIN FMP42"/>
    <property type="match status" value="1"/>
</dbReference>
<evidence type="ECO:0000256" key="1">
    <source>
        <dbReference type="ARBA" id="ARBA00004141"/>
    </source>
</evidence>
<feature type="transmembrane region" description="Helical" evidence="8">
    <location>
        <begin position="597"/>
        <end position="616"/>
    </location>
</feature>
<dbReference type="PANTHER" id="PTHR20772:SF2">
    <property type="entry name" value="PROTEIN FMP42"/>
    <property type="match status" value="1"/>
</dbReference>
<feature type="region of interest" description="Disordered" evidence="7">
    <location>
        <begin position="669"/>
        <end position="692"/>
    </location>
</feature>
<feature type="compositionally biased region" description="Polar residues" evidence="7">
    <location>
        <begin position="418"/>
        <end position="434"/>
    </location>
</feature>
<keyword evidence="5 8" id="KW-1133">Transmembrane helix</keyword>
<protein>
    <submittedName>
        <fullName evidence="9">Protein FMP42</fullName>
    </submittedName>
</protein>
<feature type="transmembrane region" description="Helical" evidence="8">
    <location>
        <begin position="473"/>
        <end position="492"/>
    </location>
</feature>
<dbReference type="Pfam" id="PF07690">
    <property type="entry name" value="MFS_1"/>
    <property type="match status" value="1"/>
</dbReference>
<keyword evidence="10" id="KW-1185">Reference proteome</keyword>
<feature type="transmembrane region" description="Helical" evidence="8">
    <location>
        <begin position="191"/>
        <end position="211"/>
    </location>
</feature>
<feature type="compositionally biased region" description="Basic and acidic residues" evidence="7">
    <location>
        <begin position="358"/>
        <end position="373"/>
    </location>
</feature>
<feature type="transmembrane region" description="Helical" evidence="8">
    <location>
        <begin position="246"/>
        <end position="264"/>
    </location>
</feature>
<dbReference type="AlphaFoldDB" id="A0A1Q5UAH7"/>
<feature type="transmembrane region" description="Helical" evidence="8">
    <location>
        <begin position="276"/>
        <end position="298"/>
    </location>
</feature>
<evidence type="ECO:0000256" key="7">
    <source>
        <dbReference type="SAM" id="MobiDB-lite"/>
    </source>
</evidence>
<proteinExistence type="inferred from homology"/>
<sequence>MSLPRISFLEGWERTPAAAFLRGRTDDPQSDTESDTFHDLPDDASIASSFPSTYSRLNFNPYAGPGWSESAVDDRDDRPSLLGSLGLSPTTTRAEPERGQGESPTPPVAVLHKEPPWLSDTLGAFEVSPARRIAQVCLAVVYCFLAAGVVFGFAALKPVLISEHVYRNLCSQEELDNDVAVCDGQEIKLNLMFTIAAVVTNVSALPVGTILDAYGPRVSGIIGSIFLALGATIFAMAKQLPFDGYIPGYLLLSLGGPFVFISSFQLSNTFPKRSGLILSMLTGAFDASSALFLIFRLLNESTNGLISTRTFFLTYLIVPVFIIAIQLTIMPSTSYKTAGELVQQASAQVVDELHDRVDERIHDRNEGERQRNIRREHRQSIVHQITDLLDDGTASVVSAAGINDSVFNSPLRPASPLQGMNSRGQSPKPNINTKLLSQPQSQPLPPNQPNTHKSGVWGVLHGHSALSQLRTPWFILITLFTILMMLRINYFVATLRSQYTYLLHSPALAASINSTFDILLPLGGLISIPFIGTFLDTFKTSTVLAILVGAATLIGGLGCIPNNIPAAYANISLFVLYRPFYYTAVSDYAAKVFGFQTFGKVYGLIICLAGVGNFAQAGLDAVTLKGFNGDPVPVNVVLTGLVGVVGVGLVGYVGWKTVVLRRERDRGVVEEDTASRSQNQSHSGVQGVTVRDWERQPLLSAGVVGDSQGQRGYGS</sequence>
<feature type="transmembrane region" description="Helical" evidence="8">
    <location>
        <begin position="310"/>
        <end position="329"/>
    </location>
</feature>
<dbReference type="SUPFAM" id="SSF103473">
    <property type="entry name" value="MFS general substrate transporter"/>
    <property type="match status" value="1"/>
</dbReference>
<dbReference type="OrthoDB" id="330047at2759"/>
<dbReference type="STRING" id="1316194.A0A1Q5UAH7"/>
<dbReference type="InterPro" id="IPR011701">
    <property type="entry name" value="MFS"/>
</dbReference>
<dbReference type="EMBL" id="MNBE01000519">
    <property type="protein sequence ID" value="OKP09467.1"/>
    <property type="molecule type" value="Genomic_DNA"/>
</dbReference>
<keyword evidence="6 8" id="KW-0472">Membrane</keyword>
<accession>A0A1Q5UAH7</accession>
<feature type="region of interest" description="Disordered" evidence="7">
    <location>
        <begin position="358"/>
        <end position="377"/>
    </location>
</feature>
<feature type="transmembrane region" description="Helical" evidence="8">
    <location>
        <begin position="512"/>
        <end position="535"/>
    </location>
</feature>
<evidence type="ECO:0000313" key="10">
    <source>
        <dbReference type="Proteomes" id="UP000186955"/>
    </source>
</evidence>
<evidence type="ECO:0000256" key="6">
    <source>
        <dbReference type="ARBA" id="ARBA00023136"/>
    </source>
</evidence>
<feature type="compositionally biased region" description="Polar residues" evidence="7">
    <location>
        <begin position="675"/>
        <end position="686"/>
    </location>
</feature>